<dbReference type="PANTHER" id="PTHR45527:SF1">
    <property type="entry name" value="FATTY ACID SYNTHASE"/>
    <property type="match status" value="1"/>
</dbReference>
<keyword evidence="7" id="KW-1185">Reference proteome</keyword>
<dbReference type="Pfam" id="PF00668">
    <property type="entry name" value="Condensation"/>
    <property type="match status" value="1"/>
</dbReference>
<sequence>MTMPIGPTEDFDDALAPDAGSELLPCSATQERFWFLDRMDPGNLALNIAFRWNVSGKFSAAAFEAAFKGVIARHEILRTRYLLKDGRPVQQIMPSAPFHLSEIDIRNTPQAEQEDRIDAIAMENARMPFDLAQPGLLRATLIRLSNDRALLAITVHHICFDGWSIGVLGREVGQLAAAFQKGVTADLPELPLQYGDYALWQREYAESAPFAAELAPWHDRLRDAPYFELEPDFPRSLQRSPACALVTTELPPAFGERLRAAARARSMSPFGYGAAVLSALLSRLTGAPEVLFGSQVAGRSEVDLEPLIGVFIDNVILRFDTAQNRTMALHLDHVRETLQDTLTGHPVPFNKLVEIANPPRDPSRTPLISINFILQQVFMETARYGDFELSSSPSQAPGAIYDLNFVLIGRASGWRMTLEHSTDLFDRKTAQDLLAAWLAAFQFAFDGEDRLLSDLPLIPIGPQARAETARRLDNLEAVLTAHRGVSAAAAVRYRGDDGSERLHAFVAPDRDAPPMPLEALPRALAEHLDQAAGSPDRPDGISVLLDLPRDRNGNIARHRLPLPEAAAATTYAPTPAAPAPSPMAAAADIEARLAAIWSDLLGLDNISPSANFFDLGGHSLLTVRMLVMIEREFGRRLSLATIYHVPTLRALAQHLASISDKSEPEEKADPAEDRLWRVQPLIEAGEGIPLIAINNAQMVFELARGMSVPRPVLSVRMFEKHRGAKLTPRPFQEIATECIEAIRSAQPHGPYALFGICVHGNLAIEVARQLQAAGEEVAAVILKDVWEPAYAASLDDSRSAAILGRLHFLKTRLRLVLAGEQSLSAFLGTFRLVRKTGLLTAGVKLGLIERVRNTDMDQEQEEFVNYLTDARNVHRPDPYDGTVLHFVTRETPTRPPFDPEMGWARLVTGRLVTQALPQLYVGRRAKQGIDEAARRIEDLLSAAEDAGAKPGTASAQGQGQNNVT</sequence>
<dbReference type="InterPro" id="IPR006162">
    <property type="entry name" value="Ppantetheine_attach_site"/>
</dbReference>
<organism evidence="6 7">
    <name type="scientific">Paracoccus jeotgali</name>
    <dbReference type="NCBI Taxonomy" id="2065379"/>
    <lineage>
        <taxon>Bacteria</taxon>
        <taxon>Pseudomonadati</taxon>
        <taxon>Pseudomonadota</taxon>
        <taxon>Alphaproteobacteria</taxon>
        <taxon>Rhodobacterales</taxon>
        <taxon>Paracoccaceae</taxon>
        <taxon>Paracoccus</taxon>
    </lineage>
</organism>
<dbReference type="Gene3D" id="3.30.559.30">
    <property type="entry name" value="Nonribosomal peptide synthetase, condensation domain"/>
    <property type="match status" value="1"/>
</dbReference>
<dbReference type="GO" id="GO:0044550">
    <property type="term" value="P:secondary metabolite biosynthetic process"/>
    <property type="evidence" value="ECO:0007669"/>
    <property type="project" value="TreeGrafter"/>
</dbReference>
<dbReference type="PANTHER" id="PTHR45527">
    <property type="entry name" value="NONRIBOSOMAL PEPTIDE SYNTHETASE"/>
    <property type="match status" value="1"/>
</dbReference>
<protein>
    <submittedName>
        <fullName evidence="6">Condensation protein</fullName>
    </submittedName>
</protein>
<dbReference type="InterPro" id="IPR029058">
    <property type="entry name" value="AB_hydrolase_fold"/>
</dbReference>
<gene>
    <name evidence="6" type="ORF">CYR75_08265</name>
</gene>
<feature type="domain" description="Carrier" evidence="5">
    <location>
        <begin position="584"/>
        <end position="659"/>
    </location>
</feature>
<dbReference type="SUPFAM" id="SSF52777">
    <property type="entry name" value="CoA-dependent acyltransferases"/>
    <property type="match status" value="2"/>
</dbReference>
<name>A0A2K9MI99_9RHOB</name>
<dbReference type="InterPro" id="IPR023213">
    <property type="entry name" value="CAT-like_dom_sf"/>
</dbReference>
<dbReference type="InterPro" id="IPR009081">
    <property type="entry name" value="PP-bd_ACP"/>
</dbReference>
<dbReference type="Gene3D" id="3.30.300.30">
    <property type="match status" value="1"/>
</dbReference>
<dbReference type="PROSITE" id="PS00012">
    <property type="entry name" value="PHOSPHOPANTETHEINE"/>
    <property type="match status" value="1"/>
</dbReference>
<dbReference type="CDD" id="cd19531">
    <property type="entry name" value="LCL_NRPS-like"/>
    <property type="match status" value="1"/>
</dbReference>
<dbReference type="Pfam" id="PF13193">
    <property type="entry name" value="AMP-binding_C"/>
    <property type="match status" value="1"/>
</dbReference>
<reference evidence="7" key="1">
    <citation type="submission" date="2017-12" db="EMBL/GenBank/DDBJ databases">
        <title>Genomic analysis of Paracoccus sp. CBA4604.</title>
        <authorList>
            <person name="Roh S.W."/>
            <person name="Kim J.Y."/>
            <person name="Kim J.S."/>
        </authorList>
    </citation>
    <scope>NUCLEOTIDE SEQUENCE [LARGE SCALE GENOMIC DNA]</scope>
    <source>
        <strain evidence="7">CBA4604</strain>
    </source>
</reference>
<evidence type="ECO:0000256" key="2">
    <source>
        <dbReference type="ARBA" id="ARBA00022450"/>
    </source>
</evidence>
<feature type="region of interest" description="Disordered" evidence="4">
    <location>
        <begin position="944"/>
        <end position="964"/>
    </location>
</feature>
<dbReference type="InterPro" id="IPR045851">
    <property type="entry name" value="AMP-bd_C_sf"/>
</dbReference>
<evidence type="ECO:0000256" key="4">
    <source>
        <dbReference type="SAM" id="MobiDB-lite"/>
    </source>
</evidence>
<dbReference type="GO" id="GO:0043041">
    <property type="term" value="P:amino acid activation for nonribosomal peptide biosynthetic process"/>
    <property type="evidence" value="ECO:0007669"/>
    <property type="project" value="TreeGrafter"/>
</dbReference>
<dbReference type="SUPFAM" id="SSF53474">
    <property type="entry name" value="alpha/beta-Hydrolases"/>
    <property type="match status" value="1"/>
</dbReference>
<dbReference type="KEGG" id="paru:CYR75_08265"/>
<accession>A0A2K9MI99</accession>
<dbReference type="InterPro" id="IPR036736">
    <property type="entry name" value="ACP-like_sf"/>
</dbReference>
<dbReference type="Pfam" id="PF00550">
    <property type="entry name" value="PP-binding"/>
    <property type="match status" value="1"/>
</dbReference>
<dbReference type="Gene3D" id="3.30.559.10">
    <property type="entry name" value="Chloramphenicol acetyltransferase-like domain"/>
    <property type="match status" value="1"/>
</dbReference>
<dbReference type="GO" id="GO:0003824">
    <property type="term" value="F:catalytic activity"/>
    <property type="evidence" value="ECO:0007669"/>
    <property type="project" value="InterPro"/>
</dbReference>
<feature type="compositionally biased region" description="Polar residues" evidence="4">
    <location>
        <begin position="953"/>
        <end position="964"/>
    </location>
</feature>
<dbReference type="Gene3D" id="3.40.50.1820">
    <property type="entry name" value="alpha/beta hydrolase"/>
    <property type="match status" value="1"/>
</dbReference>
<proteinExistence type="predicted"/>
<dbReference type="AlphaFoldDB" id="A0A2K9MI99"/>
<dbReference type="InterPro" id="IPR020806">
    <property type="entry name" value="PKS_PP-bd"/>
</dbReference>
<dbReference type="InterPro" id="IPR025110">
    <property type="entry name" value="AMP-bd_C"/>
</dbReference>
<evidence type="ECO:0000256" key="1">
    <source>
        <dbReference type="ARBA" id="ARBA00001957"/>
    </source>
</evidence>
<dbReference type="PROSITE" id="PS50075">
    <property type="entry name" value="CARRIER"/>
    <property type="match status" value="1"/>
</dbReference>
<dbReference type="SMART" id="SM00823">
    <property type="entry name" value="PKS_PP"/>
    <property type="match status" value="1"/>
</dbReference>
<keyword evidence="2" id="KW-0596">Phosphopantetheine</keyword>
<keyword evidence="3" id="KW-0597">Phosphoprotein</keyword>
<evidence type="ECO:0000313" key="6">
    <source>
        <dbReference type="EMBL" id="AUM74265.1"/>
    </source>
</evidence>
<dbReference type="SUPFAM" id="SSF56801">
    <property type="entry name" value="Acetyl-CoA synthetase-like"/>
    <property type="match status" value="1"/>
</dbReference>
<dbReference type="SUPFAM" id="SSF47336">
    <property type="entry name" value="ACP-like"/>
    <property type="match status" value="1"/>
</dbReference>
<evidence type="ECO:0000313" key="7">
    <source>
        <dbReference type="Proteomes" id="UP000234882"/>
    </source>
</evidence>
<evidence type="ECO:0000256" key="3">
    <source>
        <dbReference type="ARBA" id="ARBA00022553"/>
    </source>
</evidence>
<dbReference type="Proteomes" id="UP000234882">
    <property type="component" value="Chromosome"/>
</dbReference>
<evidence type="ECO:0000259" key="5">
    <source>
        <dbReference type="PROSITE" id="PS50075"/>
    </source>
</evidence>
<dbReference type="Gene3D" id="1.10.1200.10">
    <property type="entry name" value="ACP-like"/>
    <property type="match status" value="1"/>
</dbReference>
<dbReference type="InterPro" id="IPR001242">
    <property type="entry name" value="Condensation_dom"/>
</dbReference>
<dbReference type="EMBL" id="CP025583">
    <property type="protein sequence ID" value="AUM74265.1"/>
    <property type="molecule type" value="Genomic_DNA"/>
</dbReference>
<dbReference type="GO" id="GO:0031177">
    <property type="term" value="F:phosphopantetheine binding"/>
    <property type="evidence" value="ECO:0007669"/>
    <property type="project" value="InterPro"/>
</dbReference>
<dbReference type="GO" id="GO:0005737">
    <property type="term" value="C:cytoplasm"/>
    <property type="evidence" value="ECO:0007669"/>
    <property type="project" value="TreeGrafter"/>
</dbReference>
<dbReference type="Pfam" id="PF00975">
    <property type="entry name" value="Thioesterase"/>
    <property type="match status" value="1"/>
</dbReference>
<dbReference type="InterPro" id="IPR001031">
    <property type="entry name" value="Thioesterase"/>
</dbReference>
<comment type="cofactor">
    <cofactor evidence="1">
        <name>pantetheine 4'-phosphate</name>
        <dbReference type="ChEBI" id="CHEBI:47942"/>
    </cofactor>
</comment>